<sequence>MEDIKKLVTDLVAKQSSVLEENKTITKGLIVVSSMMDNYSKEMEELEHFCQQITSIASSSQKAQSVSTSSNTKKQSMLTIPRRRWSRPKKPKNFLRNPVVMLSKKDKGRETNNQEHIEKSL</sequence>
<dbReference type="EMBL" id="QTSX02000800">
    <property type="protein sequence ID" value="KAJ9084856.1"/>
    <property type="molecule type" value="Genomic_DNA"/>
</dbReference>
<reference evidence="1" key="1">
    <citation type="submission" date="2022-04" db="EMBL/GenBank/DDBJ databases">
        <title>Genome of the entomopathogenic fungus Entomophthora muscae.</title>
        <authorList>
            <person name="Elya C."/>
            <person name="Lovett B.R."/>
            <person name="Lee E."/>
            <person name="Macias A.M."/>
            <person name="Hajek A.E."/>
            <person name="De Bivort B.L."/>
            <person name="Kasson M.T."/>
            <person name="De Fine Licht H.H."/>
            <person name="Stajich J.E."/>
        </authorList>
    </citation>
    <scope>NUCLEOTIDE SEQUENCE</scope>
    <source>
        <strain evidence="1">Berkeley</strain>
    </source>
</reference>
<evidence type="ECO:0000313" key="2">
    <source>
        <dbReference type="Proteomes" id="UP001165960"/>
    </source>
</evidence>
<accession>A0ACC2UDW7</accession>
<organism evidence="1 2">
    <name type="scientific">Entomophthora muscae</name>
    <dbReference type="NCBI Taxonomy" id="34485"/>
    <lineage>
        <taxon>Eukaryota</taxon>
        <taxon>Fungi</taxon>
        <taxon>Fungi incertae sedis</taxon>
        <taxon>Zoopagomycota</taxon>
        <taxon>Entomophthoromycotina</taxon>
        <taxon>Entomophthoromycetes</taxon>
        <taxon>Entomophthorales</taxon>
        <taxon>Entomophthoraceae</taxon>
        <taxon>Entomophthora</taxon>
    </lineage>
</organism>
<name>A0ACC2UDW7_9FUNG</name>
<keyword evidence="2" id="KW-1185">Reference proteome</keyword>
<dbReference type="Proteomes" id="UP001165960">
    <property type="component" value="Unassembled WGS sequence"/>
</dbReference>
<protein>
    <submittedName>
        <fullName evidence="1">Uncharacterized protein</fullName>
    </submittedName>
</protein>
<comment type="caution">
    <text evidence="1">The sequence shown here is derived from an EMBL/GenBank/DDBJ whole genome shotgun (WGS) entry which is preliminary data.</text>
</comment>
<proteinExistence type="predicted"/>
<gene>
    <name evidence="1" type="ORF">DSO57_1019782</name>
</gene>
<evidence type="ECO:0000313" key="1">
    <source>
        <dbReference type="EMBL" id="KAJ9084856.1"/>
    </source>
</evidence>